<dbReference type="Pfam" id="PF00023">
    <property type="entry name" value="Ank"/>
    <property type="match status" value="1"/>
</dbReference>
<evidence type="ECO:0000256" key="3">
    <source>
        <dbReference type="PROSITE-ProRule" id="PRU00023"/>
    </source>
</evidence>
<feature type="repeat" description="ANK" evidence="3">
    <location>
        <begin position="432"/>
        <end position="464"/>
    </location>
</feature>
<name>A0A098G4H2_9GAMM</name>
<dbReference type="HOGENOM" id="CLU_411491_0_0_6"/>
<dbReference type="Pfam" id="PF12796">
    <property type="entry name" value="Ank_2"/>
    <property type="match status" value="3"/>
</dbReference>
<feature type="repeat" description="ANK" evidence="3">
    <location>
        <begin position="300"/>
        <end position="332"/>
    </location>
</feature>
<protein>
    <submittedName>
        <fullName evidence="4">Uncharacterized protein</fullName>
    </submittedName>
</protein>
<dbReference type="OrthoDB" id="5630807at2"/>
<dbReference type="PANTHER" id="PTHR24201:SF15">
    <property type="entry name" value="ANKYRIN REPEAT DOMAIN-CONTAINING PROTEIN 66"/>
    <property type="match status" value="1"/>
</dbReference>
<dbReference type="AlphaFoldDB" id="A0A098G4H2"/>
<dbReference type="Gene3D" id="1.25.40.20">
    <property type="entry name" value="Ankyrin repeat-containing domain"/>
    <property type="match status" value="3"/>
</dbReference>
<organism evidence="4 5">
    <name type="scientific">Legionella fallonii LLAP-10</name>
    <dbReference type="NCBI Taxonomy" id="1212491"/>
    <lineage>
        <taxon>Bacteria</taxon>
        <taxon>Pseudomonadati</taxon>
        <taxon>Pseudomonadota</taxon>
        <taxon>Gammaproteobacteria</taxon>
        <taxon>Legionellales</taxon>
        <taxon>Legionellaceae</taxon>
        <taxon>Legionella</taxon>
    </lineage>
</organism>
<dbReference type="RefSeq" id="WP_045095475.1">
    <property type="nucleotide sequence ID" value="NZ_LN614827.1"/>
</dbReference>
<dbReference type="InterPro" id="IPR002110">
    <property type="entry name" value="Ankyrin_rpt"/>
</dbReference>
<dbReference type="EMBL" id="LN614827">
    <property type="protein sequence ID" value="CEG56889.1"/>
    <property type="molecule type" value="Genomic_DNA"/>
</dbReference>
<dbReference type="PANTHER" id="PTHR24201">
    <property type="entry name" value="ANK_REP_REGION DOMAIN-CONTAINING PROTEIN"/>
    <property type="match status" value="1"/>
</dbReference>
<feature type="repeat" description="ANK" evidence="3">
    <location>
        <begin position="366"/>
        <end position="398"/>
    </location>
</feature>
<gene>
    <name evidence="4" type="ORF">LFA_1472</name>
</gene>
<feature type="repeat" description="ANK" evidence="3">
    <location>
        <begin position="465"/>
        <end position="497"/>
    </location>
</feature>
<evidence type="ECO:0000256" key="2">
    <source>
        <dbReference type="ARBA" id="ARBA00023043"/>
    </source>
</evidence>
<keyword evidence="2 3" id="KW-0040">ANK repeat</keyword>
<accession>A0A098G4H2</accession>
<evidence type="ECO:0000256" key="1">
    <source>
        <dbReference type="ARBA" id="ARBA00022737"/>
    </source>
</evidence>
<keyword evidence="1" id="KW-0677">Repeat</keyword>
<dbReference type="PROSITE" id="PS50088">
    <property type="entry name" value="ANK_REPEAT"/>
    <property type="match status" value="8"/>
</dbReference>
<feature type="repeat" description="ANK" evidence="3">
    <location>
        <begin position="399"/>
        <end position="431"/>
    </location>
</feature>
<dbReference type="SUPFAM" id="SSF48403">
    <property type="entry name" value="Ankyrin repeat"/>
    <property type="match status" value="1"/>
</dbReference>
<keyword evidence="5" id="KW-1185">Reference proteome</keyword>
<reference evidence="5" key="1">
    <citation type="submission" date="2014-09" db="EMBL/GenBank/DDBJ databases">
        <authorList>
            <person name="Gomez-Valero L."/>
        </authorList>
    </citation>
    <scope>NUCLEOTIDE SEQUENCE [LARGE SCALE GENOMIC DNA]</scope>
    <source>
        <strain evidence="5">ATCC700992</strain>
    </source>
</reference>
<evidence type="ECO:0000313" key="4">
    <source>
        <dbReference type="EMBL" id="CEG56889.1"/>
    </source>
</evidence>
<feature type="repeat" description="ANK" evidence="3">
    <location>
        <begin position="498"/>
        <end position="530"/>
    </location>
</feature>
<dbReference type="InterPro" id="IPR036770">
    <property type="entry name" value="Ankyrin_rpt-contain_sf"/>
</dbReference>
<feature type="repeat" description="ANK" evidence="3">
    <location>
        <begin position="332"/>
        <end position="360"/>
    </location>
</feature>
<dbReference type="SMART" id="SM00248">
    <property type="entry name" value="ANK"/>
    <property type="match status" value="8"/>
</dbReference>
<dbReference type="STRING" id="1212491.LFA_1472"/>
<evidence type="ECO:0000313" key="5">
    <source>
        <dbReference type="Proteomes" id="UP000032430"/>
    </source>
</evidence>
<dbReference type="Proteomes" id="UP000032430">
    <property type="component" value="Chromosome I"/>
</dbReference>
<proteinExistence type="predicted"/>
<dbReference type="PROSITE" id="PS50297">
    <property type="entry name" value="ANK_REP_REGION"/>
    <property type="match status" value="7"/>
</dbReference>
<feature type="repeat" description="ANK" evidence="3">
    <location>
        <begin position="531"/>
        <end position="563"/>
    </location>
</feature>
<dbReference type="InterPro" id="IPR050776">
    <property type="entry name" value="Ank_Repeat/CDKN_Inhibitor"/>
</dbReference>
<dbReference type="KEGG" id="lfa:LFA_1472"/>
<sequence length="667" mass="73794">MWLDNHSLLISLREDLGYRLPEDSCHGFAIRWLEACLVGEESLFENRMKEIHSYGDSLLARIQEAQDKEENQLTEEDKKLRDIQAFFDHMELQQSPNDYTSLFGRLFSQSDIESISDIATSDTMRSRGGLCKIYSHPGMYTKEEITQYFDKLGDVVDSATSNSSNECWGILIGGFHHSLAVTYTLGSGWRFMDNEQYPPLAFSKEETHLLADEIMNGLVVDPSIPYIGFNTSIFTVADNKLLPEVTAALNQFDEKQVLTEQILKRESNEYDLACIATQNEHTWVLEEYLKYGLGIDKSYNDYPLIYLAVQHGDLETIEFLSNNGVEINALNTGYTPIYLAATKGDVASISLLAQIGADVNEGHCITLATPVHIAAKNGHCPAISELAKLGADLSSGDDEGTTPLHAAAEENHVAAIMTLIDLKVDPNITDDNEATPLHMAAKRNNIEAIEMLTSLGANPNFGNYNGATPLHMAAKRNNTEAIITLIKLGADPSLIDNNGATPLHIAAQMDNGEAITTLAKLGVDLNCQLDNGATPIFLAAQYGCISALKQLIKAGVNAHSTCEITAENLRDLALHCSEKIATKEYAERIVNNMEQFIKQHHSVSRQTISITPYDMACIVEEEELLCFLDNNHHKRKLDIDLGFFSYNDAKKLKKSLAINMMPSGSHL</sequence>